<comment type="catalytic activity">
    <reaction evidence="13">
        <text>dibenzothiophene + 2 FMNH2 + 2 O2 = dibenzothiophene 5,5-dioxide + 2 FMN + 2 H2O + 2 H(+)</text>
        <dbReference type="Rhea" id="RHEA:49072"/>
        <dbReference type="ChEBI" id="CHEBI:15377"/>
        <dbReference type="ChEBI" id="CHEBI:15378"/>
        <dbReference type="ChEBI" id="CHEBI:15379"/>
        <dbReference type="ChEBI" id="CHEBI:23681"/>
        <dbReference type="ChEBI" id="CHEBI:57618"/>
        <dbReference type="ChEBI" id="CHEBI:58210"/>
        <dbReference type="ChEBI" id="CHEBI:90356"/>
        <dbReference type="EC" id="1.14.14.21"/>
    </reaction>
</comment>
<dbReference type="PIRSF" id="PIRSF016578">
    <property type="entry name" value="HsaA"/>
    <property type="match status" value="1"/>
</dbReference>
<dbReference type="SUPFAM" id="SSF47203">
    <property type="entry name" value="Acyl-CoA dehydrogenase C-terminal domain-like"/>
    <property type="match status" value="1"/>
</dbReference>
<feature type="domain" description="Acyl-CoA dehydrogenase/oxidase N-terminal" evidence="15">
    <location>
        <begin position="31"/>
        <end position="124"/>
    </location>
</feature>
<dbReference type="Gene3D" id="1.20.140.10">
    <property type="entry name" value="Butyryl-CoA Dehydrogenase, subunit A, domain 3"/>
    <property type="match status" value="1"/>
</dbReference>
<accession>A0ABW3F8E2</accession>
<sequence length="405" mass="44751">MKLAVDSQSKHAHIHGVDFSGTPQQLADQLSAYLAKSAVERDIAGGTPYEQRQAVRDSGLLKLLIPEAYGGLGGSWPEIYAIIRQIARVDSSIAQVFAFQFLMLTSIRLYASEAQWQHYYRLTASHNLWWGNALNPLDNRTIARKVAGGYQFTGQKSFCSGSMDSDYMIVSAIEESTGKFLVAAVPTDRSGIRLNGDWDNMGQRQTDSGSAEFDRLLVNDNELLLDPGPLSSLFASLRSLVAQLIFTNIYIGLAEGALQDGVKYSTSNSRVWSGSLAQTIHEDPFTLLHYGEFWSGLHASAILADHAAGLLDKAWLQDLALDEKARGELALAVFSAKVQATRSGLDVTSRIFEVAGARATTAKLRMDRYWRNLRVYTLHDPVDYKLRDLGDWALNGKYPTPSFYA</sequence>
<dbReference type="SUPFAM" id="SSF56645">
    <property type="entry name" value="Acyl-CoA dehydrogenase NM domain-like"/>
    <property type="match status" value="1"/>
</dbReference>
<evidence type="ECO:0000259" key="16">
    <source>
        <dbReference type="Pfam" id="PF08028"/>
    </source>
</evidence>
<dbReference type="InterPro" id="IPR013107">
    <property type="entry name" value="Acyl-CoA_DH_C"/>
</dbReference>
<keyword evidence="5" id="KW-0560">Oxidoreductase</keyword>
<gene>
    <name evidence="17" type="ORF">ACFQ1Z_05830</name>
</gene>
<feature type="domain" description="Acyl-CoA oxidase/dehydrogenase middle" evidence="14">
    <location>
        <begin position="140"/>
        <end position="215"/>
    </location>
</feature>
<dbReference type="RefSeq" id="WP_379056312.1">
    <property type="nucleotide sequence ID" value="NZ_JBHTKB010000001.1"/>
</dbReference>
<dbReference type="PANTHER" id="PTHR43884">
    <property type="entry name" value="ACYL-COA DEHYDROGENASE"/>
    <property type="match status" value="1"/>
</dbReference>
<evidence type="ECO:0000256" key="8">
    <source>
        <dbReference type="ARBA" id="ARBA00034317"/>
    </source>
</evidence>
<dbReference type="Pfam" id="PF02771">
    <property type="entry name" value="Acyl-CoA_dh_N"/>
    <property type="match status" value="1"/>
</dbReference>
<evidence type="ECO:0000259" key="14">
    <source>
        <dbReference type="Pfam" id="PF02770"/>
    </source>
</evidence>
<comment type="pathway">
    <text evidence="7">Sulfur metabolism; dibenzothiophene degradation.</text>
</comment>
<dbReference type="Gene3D" id="1.10.540.10">
    <property type="entry name" value="Acyl-CoA dehydrogenase/oxidase, N-terminal domain"/>
    <property type="match status" value="1"/>
</dbReference>
<evidence type="ECO:0000256" key="10">
    <source>
        <dbReference type="ARBA" id="ARBA00034345"/>
    </source>
</evidence>
<proteinExistence type="inferred from homology"/>
<keyword evidence="18" id="KW-1185">Reference proteome</keyword>
<evidence type="ECO:0000256" key="3">
    <source>
        <dbReference type="ARBA" id="ARBA00022643"/>
    </source>
</evidence>
<comment type="subcellular location">
    <subcellularLocation>
        <location evidence="1">Cytoplasm</location>
    </subcellularLocation>
</comment>
<evidence type="ECO:0000256" key="1">
    <source>
        <dbReference type="ARBA" id="ARBA00004496"/>
    </source>
</evidence>
<dbReference type="InterPro" id="IPR013786">
    <property type="entry name" value="AcylCoA_DH/ox_N"/>
</dbReference>
<evidence type="ECO:0000313" key="17">
    <source>
        <dbReference type="EMBL" id="MFD0913061.1"/>
    </source>
</evidence>
<comment type="caution">
    <text evidence="17">The sequence shown here is derived from an EMBL/GenBank/DDBJ whole genome shotgun (WGS) entry which is preliminary data.</text>
</comment>
<dbReference type="PANTHER" id="PTHR43884:SF12">
    <property type="entry name" value="ISOVALERYL-COA DEHYDROGENASE, MITOCHONDRIAL-RELATED"/>
    <property type="match status" value="1"/>
</dbReference>
<dbReference type="Gene3D" id="2.40.110.10">
    <property type="entry name" value="Butyryl-CoA Dehydrogenase, subunit A, domain 2"/>
    <property type="match status" value="1"/>
</dbReference>
<dbReference type="InterPro" id="IPR037069">
    <property type="entry name" value="AcylCoA_DH/ox_N_sf"/>
</dbReference>
<feature type="domain" description="Acyl-CoA dehydrogenase C-terminal" evidence="16">
    <location>
        <begin position="246"/>
        <end position="381"/>
    </location>
</feature>
<comment type="catalytic activity">
    <reaction evidence="12">
        <text>dibenzothiophene 5-oxide + FMNH2 + O2 = dibenzothiophene 5,5-dioxide + FMN + H2O + H(+)</text>
        <dbReference type="Rhea" id="RHEA:49080"/>
        <dbReference type="ChEBI" id="CHEBI:15377"/>
        <dbReference type="ChEBI" id="CHEBI:15378"/>
        <dbReference type="ChEBI" id="CHEBI:15379"/>
        <dbReference type="ChEBI" id="CHEBI:23683"/>
        <dbReference type="ChEBI" id="CHEBI:57618"/>
        <dbReference type="ChEBI" id="CHEBI:58210"/>
        <dbReference type="ChEBI" id="CHEBI:90356"/>
    </reaction>
</comment>
<dbReference type="EC" id="1.14.14.21" evidence="9"/>
<evidence type="ECO:0000313" key="18">
    <source>
        <dbReference type="Proteomes" id="UP001597128"/>
    </source>
</evidence>
<keyword evidence="4" id="KW-0547">Nucleotide-binding</keyword>
<dbReference type="InterPro" id="IPR036250">
    <property type="entry name" value="AcylCo_DH-like_C"/>
</dbReference>
<evidence type="ECO:0000256" key="4">
    <source>
        <dbReference type="ARBA" id="ARBA00022741"/>
    </source>
</evidence>
<evidence type="ECO:0000256" key="13">
    <source>
        <dbReference type="ARBA" id="ARBA00049456"/>
    </source>
</evidence>
<dbReference type="InterPro" id="IPR009100">
    <property type="entry name" value="AcylCoA_DH/oxidase_NM_dom_sf"/>
</dbReference>
<keyword evidence="3" id="KW-0288">FMN</keyword>
<keyword evidence="6" id="KW-0503">Monooxygenase</keyword>
<dbReference type="InterPro" id="IPR046373">
    <property type="entry name" value="Acyl-CoA_Oxase/DH_mid-dom_sf"/>
</dbReference>
<evidence type="ECO:0000259" key="15">
    <source>
        <dbReference type="Pfam" id="PF02771"/>
    </source>
</evidence>
<evidence type="ECO:0000256" key="6">
    <source>
        <dbReference type="ARBA" id="ARBA00023033"/>
    </source>
</evidence>
<comment type="similarity">
    <text evidence="8">Belongs to the DszC flavin monooxygenase family.</text>
</comment>
<protein>
    <recommendedName>
        <fullName evidence="10">Dibenzothiophene monooxygenase</fullName>
        <ecNumber evidence="9">1.14.14.21</ecNumber>
    </recommendedName>
</protein>
<evidence type="ECO:0000256" key="5">
    <source>
        <dbReference type="ARBA" id="ARBA00023002"/>
    </source>
</evidence>
<evidence type="ECO:0000256" key="7">
    <source>
        <dbReference type="ARBA" id="ARBA00034307"/>
    </source>
</evidence>
<name>A0ABW3F8E2_9PROT</name>
<comment type="catalytic activity">
    <reaction evidence="11">
        <text>dibenzothiophene + FMNH2 + O2 = dibenzothiophene 5-oxide + FMN + H2O + H(+)</text>
        <dbReference type="Rhea" id="RHEA:49076"/>
        <dbReference type="ChEBI" id="CHEBI:15377"/>
        <dbReference type="ChEBI" id="CHEBI:15378"/>
        <dbReference type="ChEBI" id="CHEBI:15379"/>
        <dbReference type="ChEBI" id="CHEBI:23681"/>
        <dbReference type="ChEBI" id="CHEBI:23683"/>
        <dbReference type="ChEBI" id="CHEBI:57618"/>
        <dbReference type="ChEBI" id="CHEBI:58210"/>
    </reaction>
</comment>
<organism evidence="17 18">
    <name type="scientific">Methylophilus luteus</name>
    <dbReference type="NCBI Taxonomy" id="640108"/>
    <lineage>
        <taxon>Bacteria</taxon>
        <taxon>Pseudomonadati</taxon>
        <taxon>Pseudomonadota</taxon>
        <taxon>Betaproteobacteria</taxon>
        <taxon>Nitrosomonadales</taxon>
        <taxon>Methylophilaceae</taxon>
        <taxon>Methylophilus</taxon>
    </lineage>
</organism>
<dbReference type="EMBL" id="JBHTKB010000001">
    <property type="protein sequence ID" value="MFD0913061.1"/>
    <property type="molecule type" value="Genomic_DNA"/>
</dbReference>
<reference evidence="18" key="1">
    <citation type="journal article" date="2019" name="Int. J. Syst. Evol. Microbiol.">
        <title>The Global Catalogue of Microorganisms (GCM) 10K type strain sequencing project: providing services to taxonomists for standard genome sequencing and annotation.</title>
        <authorList>
            <consortium name="The Broad Institute Genomics Platform"/>
            <consortium name="The Broad Institute Genome Sequencing Center for Infectious Disease"/>
            <person name="Wu L."/>
            <person name="Ma J."/>
        </authorList>
    </citation>
    <scope>NUCLEOTIDE SEQUENCE [LARGE SCALE GENOMIC DNA]</scope>
    <source>
        <strain evidence="18">CCUG 58412</strain>
    </source>
</reference>
<dbReference type="Proteomes" id="UP001597128">
    <property type="component" value="Unassembled WGS sequence"/>
</dbReference>
<keyword evidence="2" id="KW-0285">Flavoprotein</keyword>
<evidence type="ECO:0000256" key="9">
    <source>
        <dbReference type="ARBA" id="ARBA00034328"/>
    </source>
</evidence>
<evidence type="ECO:0000256" key="12">
    <source>
        <dbReference type="ARBA" id="ARBA00048445"/>
    </source>
</evidence>
<dbReference type="InterPro" id="IPR006091">
    <property type="entry name" value="Acyl-CoA_Oxase/DH_mid-dom"/>
</dbReference>
<evidence type="ECO:0000256" key="2">
    <source>
        <dbReference type="ARBA" id="ARBA00022630"/>
    </source>
</evidence>
<dbReference type="Pfam" id="PF08028">
    <property type="entry name" value="Acyl-CoA_dh_2"/>
    <property type="match status" value="1"/>
</dbReference>
<dbReference type="Pfam" id="PF02770">
    <property type="entry name" value="Acyl-CoA_dh_M"/>
    <property type="match status" value="1"/>
</dbReference>
<evidence type="ECO:0000256" key="11">
    <source>
        <dbReference type="ARBA" id="ARBA00047859"/>
    </source>
</evidence>